<proteinExistence type="predicted"/>
<keyword evidence="4" id="KW-1185">Reference proteome</keyword>
<organism evidence="3 4">
    <name type="scientific">Rhizophlyctis rosea</name>
    <dbReference type="NCBI Taxonomy" id="64517"/>
    <lineage>
        <taxon>Eukaryota</taxon>
        <taxon>Fungi</taxon>
        <taxon>Fungi incertae sedis</taxon>
        <taxon>Chytridiomycota</taxon>
        <taxon>Chytridiomycota incertae sedis</taxon>
        <taxon>Chytridiomycetes</taxon>
        <taxon>Rhizophlyctidales</taxon>
        <taxon>Rhizophlyctidaceae</taxon>
        <taxon>Rhizophlyctis</taxon>
    </lineage>
</organism>
<dbReference type="EMBL" id="JADGJD010000554">
    <property type="protein sequence ID" value="KAJ3050094.1"/>
    <property type="molecule type" value="Genomic_DNA"/>
</dbReference>
<dbReference type="InterPro" id="IPR056775">
    <property type="entry name" value="YABBY_C"/>
</dbReference>
<gene>
    <name evidence="3" type="ORF">HK097_008917</name>
</gene>
<feature type="region of interest" description="Disordered" evidence="1">
    <location>
        <begin position="1"/>
        <end position="32"/>
    </location>
</feature>
<accession>A0AAD5S9L8</accession>
<feature type="compositionally biased region" description="Basic and acidic residues" evidence="1">
    <location>
        <begin position="1"/>
        <end position="14"/>
    </location>
</feature>
<feature type="domain" description="YABBY protein C-terminal" evidence="2">
    <location>
        <begin position="40"/>
        <end position="74"/>
    </location>
</feature>
<evidence type="ECO:0000256" key="1">
    <source>
        <dbReference type="SAM" id="MobiDB-lite"/>
    </source>
</evidence>
<name>A0AAD5S9L8_9FUNG</name>
<evidence type="ECO:0000259" key="2">
    <source>
        <dbReference type="Pfam" id="PF04690"/>
    </source>
</evidence>
<evidence type="ECO:0000313" key="3">
    <source>
        <dbReference type="EMBL" id="KAJ3050094.1"/>
    </source>
</evidence>
<evidence type="ECO:0000313" key="4">
    <source>
        <dbReference type="Proteomes" id="UP001212841"/>
    </source>
</evidence>
<dbReference type="AlphaFoldDB" id="A0AAD5S9L8"/>
<reference evidence="3" key="1">
    <citation type="submission" date="2020-05" db="EMBL/GenBank/DDBJ databases">
        <title>Phylogenomic resolution of chytrid fungi.</title>
        <authorList>
            <person name="Stajich J.E."/>
            <person name="Amses K."/>
            <person name="Simmons R."/>
            <person name="Seto K."/>
            <person name="Myers J."/>
            <person name="Bonds A."/>
            <person name="Quandt C.A."/>
            <person name="Barry K."/>
            <person name="Liu P."/>
            <person name="Grigoriev I."/>
            <person name="Longcore J.E."/>
            <person name="James T.Y."/>
        </authorList>
    </citation>
    <scope>NUCLEOTIDE SEQUENCE</scope>
    <source>
        <strain evidence="3">JEL0318</strain>
    </source>
</reference>
<protein>
    <recommendedName>
        <fullName evidence="2">YABBY protein C-terminal domain-containing protein</fullName>
    </recommendedName>
</protein>
<sequence length="78" mass="8590">MAKETTKVTKKSEGKGGASRKPRLTRRLSLDSPFLSFEQKTELPKVKAAQPAISHKEAFKVAAGNWKNAPENPANQKK</sequence>
<dbReference type="Pfam" id="PF04690">
    <property type="entry name" value="YABBY"/>
    <property type="match status" value="1"/>
</dbReference>
<dbReference type="Proteomes" id="UP001212841">
    <property type="component" value="Unassembled WGS sequence"/>
</dbReference>
<comment type="caution">
    <text evidence="3">The sequence shown here is derived from an EMBL/GenBank/DDBJ whole genome shotgun (WGS) entry which is preliminary data.</text>
</comment>